<gene>
    <name evidence="1" type="ORF">EHP00_596</name>
</gene>
<organism evidence="1 2">
    <name type="scientific">Ecytonucleospora hepatopenaei</name>
    <dbReference type="NCBI Taxonomy" id="646526"/>
    <lineage>
        <taxon>Eukaryota</taxon>
        <taxon>Fungi</taxon>
        <taxon>Fungi incertae sedis</taxon>
        <taxon>Microsporidia</taxon>
        <taxon>Enterocytozoonidae</taxon>
        <taxon>Ecytonucleospora</taxon>
    </lineage>
</organism>
<sequence length="208" mass="24451">MEKYSKEDLNKNNTEITKEFEEAYFNAFREEVKKLTLLIKKDELDGRISLLKELIQKKNSLEIKYPIVLGGIKCRISVMNMGDIKNASKMYLSENDSINNNIEKLKVFNLNLSEKDIRNNKLSHFYYLNNFLSKRKVTFDDKKLNITCKITLSGPVITCENKKEWKGENFFEKFTSEIDFVEESNWIDFFGLLSPKINQMVSNHLDFS</sequence>
<dbReference type="OrthoDB" id="10515722at2759"/>
<keyword evidence="2" id="KW-1185">Reference proteome</keyword>
<comment type="caution">
    <text evidence="1">The sequence shown here is derived from an EMBL/GenBank/DDBJ whole genome shotgun (WGS) entry which is preliminary data.</text>
</comment>
<evidence type="ECO:0000313" key="2">
    <source>
        <dbReference type="Proteomes" id="UP000192758"/>
    </source>
</evidence>
<name>A0A1W0E7X4_9MICR</name>
<proteinExistence type="predicted"/>
<dbReference type="EMBL" id="MNPJ01000012">
    <property type="protein sequence ID" value="OQS55259.1"/>
    <property type="molecule type" value="Genomic_DNA"/>
</dbReference>
<accession>A0A1W0E7X4</accession>
<dbReference type="AlphaFoldDB" id="A0A1W0E7X4"/>
<protein>
    <submittedName>
        <fullName evidence="1">Uncharacterized protein</fullName>
    </submittedName>
</protein>
<dbReference type="VEuPathDB" id="MicrosporidiaDB:EHP00_596"/>
<dbReference type="Proteomes" id="UP000192758">
    <property type="component" value="Unassembled WGS sequence"/>
</dbReference>
<evidence type="ECO:0000313" key="1">
    <source>
        <dbReference type="EMBL" id="OQS55259.1"/>
    </source>
</evidence>
<reference evidence="1 2" key="1">
    <citation type="journal article" date="2017" name="Environ. Microbiol.">
        <title>Decay of the glycolytic pathway and adaptation to intranuclear parasitism within Enterocytozoonidae microsporidia.</title>
        <authorList>
            <person name="Wiredu Boakye D."/>
            <person name="Jaroenlak P."/>
            <person name="Prachumwat A."/>
            <person name="Williams T.A."/>
            <person name="Bateman K.S."/>
            <person name="Itsathitphaisarn O."/>
            <person name="Sritunyalucksana K."/>
            <person name="Paszkiewicz K.H."/>
            <person name="Moore K.A."/>
            <person name="Stentiford G.D."/>
            <person name="Williams B.A."/>
        </authorList>
    </citation>
    <scope>NUCLEOTIDE SEQUENCE [LARGE SCALE GENOMIC DNA]</scope>
    <source>
        <strain evidence="1 2">TH1</strain>
    </source>
</reference>